<feature type="region of interest" description="Disordered" evidence="2">
    <location>
        <begin position="254"/>
        <end position="281"/>
    </location>
</feature>
<evidence type="ECO:0000313" key="5">
    <source>
        <dbReference type="Proteomes" id="UP000314986"/>
    </source>
</evidence>
<protein>
    <submittedName>
        <fullName evidence="4">Family with sequence similarity 124 member A</fullName>
    </submittedName>
</protein>
<dbReference type="GeneTree" id="ENSGT00590000083134"/>
<dbReference type="PANTHER" id="PTHR14715:SF4">
    <property type="entry name" value="PROTEIN FAM124A"/>
    <property type="match status" value="1"/>
</dbReference>
<evidence type="ECO:0000313" key="4">
    <source>
        <dbReference type="Ensembl" id="ENSCMIP00000012903.1"/>
    </source>
</evidence>
<reference evidence="4" key="5">
    <citation type="submission" date="2025-09" db="UniProtKB">
        <authorList>
            <consortium name="Ensembl"/>
        </authorList>
    </citation>
    <scope>IDENTIFICATION</scope>
</reference>
<reference evidence="5" key="3">
    <citation type="journal article" date="2014" name="Nature">
        <title>Elephant shark genome provides unique insights into gnathostome evolution.</title>
        <authorList>
            <consortium name="International Elephant Shark Genome Sequencing Consortium"/>
            <person name="Venkatesh B."/>
            <person name="Lee A.P."/>
            <person name="Ravi V."/>
            <person name="Maurya A.K."/>
            <person name="Lian M.M."/>
            <person name="Swann J.B."/>
            <person name="Ohta Y."/>
            <person name="Flajnik M.F."/>
            <person name="Sutoh Y."/>
            <person name="Kasahara M."/>
            <person name="Hoon S."/>
            <person name="Gangu V."/>
            <person name="Roy S.W."/>
            <person name="Irimia M."/>
            <person name="Korzh V."/>
            <person name="Kondrychyn I."/>
            <person name="Lim Z.W."/>
            <person name="Tay B.H."/>
            <person name="Tohari S."/>
            <person name="Kong K.W."/>
            <person name="Ho S."/>
            <person name="Lorente-Galdos B."/>
            <person name="Quilez J."/>
            <person name="Marques-Bonet T."/>
            <person name="Raney B.J."/>
            <person name="Ingham P.W."/>
            <person name="Tay A."/>
            <person name="Hillier L.W."/>
            <person name="Minx P."/>
            <person name="Boehm T."/>
            <person name="Wilson R.K."/>
            <person name="Brenner S."/>
            <person name="Warren W.C."/>
        </authorList>
    </citation>
    <scope>NUCLEOTIDE SEQUENCE [LARGE SCALE GENOMIC DNA]</scope>
</reference>
<dbReference type="FunCoup" id="A0A4W3H7T3">
    <property type="interactions" value="9"/>
</dbReference>
<name>A0A4W3H7T3_CALMI</name>
<gene>
    <name evidence="4" type="primary">LOC103187618</name>
</gene>
<evidence type="ECO:0000256" key="1">
    <source>
        <dbReference type="ARBA" id="ARBA00006440"/>
    </source>
</evidence>
<dbReference type="STRING" id="7868.ENSCMIP00000012903"/>
<proteinExistence type="inferred from homology"/>
<dbReference type="PANTHER" id="PTHR14715">
    <property type="entry name" value="FAM124 DOMAIN-CONTAINING PROTEIN-RELATED"/>
    <property type="match status" value="1"/>
</dbReference>
<accession>A0A4W3H7T3</accession>
<keyword evidence="5" id="KW-1185">Reference proteome</keyword>
<feature type="domain" description="FAM124" evidence="3">
    <location>
        <begin position="1"/>
        <end position="231"/>
    </location>
</feature>
<reference evidence="5" key="2">
    <citation type="journal article" date="2007" name="PLoS Biol.">
        <title>Survey sequencing and comparative analysis of the elephant shark (Callorhinchus milii) genome.</title>
        <authorList>
            <person name="Venkatesh B."/>
            <person name="Kirkness E.F."/>
            <person name="Loh Y.H."/>
            <person name="Halpern A.L."/>
            <person name="Lee A.P."/>
            <person name="Johnson J."/>
            <person name="Dandona N."/>
            <person name="Viswanathan L.D."/>
            <person name="Tay A."/>
            <person name="Venter J.C."/>
            <person name="Strausberg R.L."/>
            <person name="Brenner S."/>
        </authorList>
    </citation>
    <scope>NUCLEOTIDE SEQUENCE [LARGE SCALE GENOMIC DNA]</scope>
</reference>
<evidence type="ECO:0000259" key="3">
    <source>
        <dbReference type="Pfam" id="PF15067"/>
    </source>
</evidence>
<organism evidence="4 5">
    <name type="scientific">Callorhinchus milii</name>
    <name type="common">Ghost shark</name>
    <dbReference type="NCBI Taxonomy" id="7868"/>
    <lineage>
        <taxon>Eukaryota</taxon>
        <taxon>Metazoa</taxon>
        <taxon>Chordata</taxon>
        <taxon>Craniata</taxon>
        <taxon>Vertebrata</taxon>
        <taxon>Chondrichthyes</taxon>
        <taxon>Holocephali</taxon>
        <taxon>Chimaeriformes</taxon>
        <taxon>Callorhinchidae</taxon>
        <taxon>Callorhinchus</taxon>
    </lineage>
</organism>
<sequence>MHIIADPGNSGALQNAIDSLLKWINLNLQLFIVSERGLPQKTKPGSGIVIQPALAVILFMQEDYEEDEIFQLHGSFLRPPWQYHHTERVKGRNLPYVPRNQAFFTLADHTALWAVRQVHYGKEIIRFTVYCSFENFVDMVKMYQLILRREVSKRKADFVFFTIYSNLDVDIQFSLKRLPKGQYPTPTESAVLEFRVQDIGHLVALLPNACSPISDVRWQTEDCDGNKLLLQVRAVSRSSWRRSVVPQYSSARSRSFIPSQGSLPQSLGSAPDRYHRQRPIGHKVQQINGFRRCRGNLQGSISIDYQETSSRTASSASENSWAAQRSKSLFSLPTFSTSSSSSSSSSPLGEPAATSHGGSQQIIVPELHSTSQVVVNELEETMETDVDTGLTTSCSDLSVVSAYSTLNGFGKDLDAALPLIRNCSNKPKPGLYRPLSTMNSSLPSYSELSSGSFPQLPEFSSCFLNSHIPSPRAFNSTSGLCTRKKQPLPFQPSRRTQSKNYPAIRQLSLQEEKQEFYI</sequence>
<comment type="similarity">
    <text evidence="1">Belongs to the FAM124 family.</text>
</comment>
<evidence type="ECO:0000256" key="2">
    <source>
        <dbReference type="SAM" id="MobiDB-lite"/>
    </source>
</evidence>
<dbReference type="Ensembl" id="ENSCMIT00000013194.1">
    <property type="protein sequence ID" value="ENSCMIP00000012903.1"/>
    <property type="gene ID" value="ENSCMIG00000006538.1"/>
</dbReference>
<dbReference type="InParanoid" id="A0A4W3H7T3"/>
<dbReference type="InterPro" id="IPR046365">
    <property type="entry name" value="FAM124_dom"/>
</dbReference>
<dbReference type="AlphaFoldDB" id="A0A4W3H7T3"/>
<dbReference type="Pfam" id="PF15067">
    <property type="entry name" value="FAM124"/>
    <property type="match status" value="1"/>
</dbReference>
<reference evidence="4" key="4">
    <citation type="submission" date="2025-08" db="UniProtKB">
        <authorList>
            <consortium name="Ensembl"/>
        </authorList>
    </citation>
    <scope>IDENTIFICATION</scope>
</reference>
<feature type="compositionally biased region" description="Polar residues" evidence="2">
    <location>
        <begin position="254"/>
        <end position="268"/>
    </location>
</feature>
<reference evidence="5" key="1">
    <citation type="journal article" date="2006" name="Science">
        <title>Ancient noncoding elements conserved in the human genome.</title>
        <authorList>
            <person name="Venkatesh B."/>
            <person name="Kirkness E.F."/>
            <person name="Loh Y.H."/>
            <person name="Halpern A.L."/>
            <person name="Lee A.P."/>
            <person name="Johnson J."/>
            <person name="Dandona N."/>
            <person name="Viswanathan L.D."/>
            <person name="Tay A."/>
            <person name="Venter J.C."/>
            <person name="Strausberg R.L."/>
            <person name="Brenner S."/>
        </authorList>
    </citation>
    <scope>NUCLEOTIDE SEQUENCE [LARGE SCALE GENOMIC DNA]</scope>
</reference>
<dbReference type="OMA" id="DVRWQTE"/>
<feature type="compositionally biased region" description="Low complexity" evidence="2">
    <location>
        <begin position="337"/>
        <end position="347"/>
    </location>
</feature>
<dbReference type="Proteomes" id="UP000314986">
    <property type="component" value="Unassembled WGS sequence"/>
</dbReference>
<feature type="region of interest" description="Disordered" evidence="2">
    <location>
        <begin position="475"/>
        <end position="501"/>
    </location>
</feature>
<dbReference type="InterPro" id="IPR029380">
    <property type="entry name" value="FAM124"/>
</dbReference>
<feature type="region of interest" description="Disordered" evidence="2">
    <location>
        <begin position="337"/>
        <end position="359"/>
    </location>
</feature>